<feature type="compositionally biased region" description="Basic residues" evidence="1">
    <location>
        <begin position="235"/>
        <end position="247"/>
    </location>
</feature>
<name>A0A1Y1HT77_KLENI</name>
<proteinExistence type="predicted"/>
<organism evidence="3 4">
    <name type="scientific">Klebsormidium nitens</name>
    <name type="common">Green alga</name>
    <name type="synonym">Ulothrix nitens</name>
    <dbReference type="NCBI Taxonomy" id="105231"/>
    <lineage>
        <taxon>Eukaryota</taxon>
        <taxon>Viridiplantae</taxon>
        <taxon>Streptophyta</taxon>
        <taxon>Klebsormidiophyceae</taxon>
        <taxon>Klebsormidiales</taxon>
        <taxon>Klebsormidiaceae</taxon>
        <taxon>Klebsormidium</taxon>
    </lineage>
</organism>
<dbReference type="STRING" id="105231.A0A1Y1HT77"/>
<dbReference type="OMA" id="KKDPCAM"/>
<keyword evidence="4" id="KW-1185">Reference proteome</keyword>
<feature type="region of interest" description="Disordered" evidence="1">
    <location>
        <begin position="604"/>
        <end position="646"/>
    </location>
</feature>
<feature type="region of interest" description="Disordered" evidence="1">
    <location>
        <begin position="176"/>
        <end position="199"/>
    </location>
</feature>
<evidence type="ECO:0000313" key="4">
    <source>
        <dbReference type="Proteomes" id="UP000054558"/>
    </source>
</evidence>
<dbReference type="Proteomes" id="UP000054558">
    <property type="component" value="Unassembled WGS sequence"/>
</dbReference>
<accession>A0A1Y1HT77</accession>
<feature type="domain" description="HTH three-helical bundle" evidence="2">
    <location>
        <begin position="525"/>
        <end position="562"/>
    </location>
</feature>
<feature type="region of interest" description="Disordered" evidence="1">
    <location>
        <begin position="1"/>
        <end position="72"/>
    </location>
</feature>
<evidence type="ECO:0000259" key="2">
    <source>
        <dbReference type="Pfam" id="PF25370"/>
    </source>
</evidence>
<feature type="compositionally biased region" description="Basic and acidic residues" evidence="1">
    <location>
        <begin position="354"/>
        <end position="363"/>
    </location>
</feature>
<feature type="region of interest" description="Disordered" evidence="1">
    <location>
        <begin position="96"/>
        <end position="162"/>
    </location>
</feature>
<dbReference type="OrthoDB" id="515857at2759"/>
<sequence>MRMRQVQGDGNELVGPSLPRHEPDSSPKCSAKHRSKTLLNRVEAPEEDDCPGEEVSSPLQPPPMAKQWQKPPHVLRKLRESAKMLEEEPACVRLMGPLGRDAEGEAEASDSLDEEKKGVQEGQTGARAVASNCGRTGGVKSTNFERPARSRGSLATSCSGMPGLERLDWLASVATECRSPSDQPNHDAGKILRKPRTPVSFQTCKASTLSTSQTLDSIQEDFPKVARGEQEATSPRRKALPLKKRPHKESSSGLAAEIFSPRPVKSPLQSLNACEGNKQRSLEQETPCAAAEKKRKLDTDSVTQVKSPRGLLRSPKGRFVSKKETVNPEEGERDDKSELQKVKRAAELALRVPPEPKKPKLEVEGVAVKKRGRPPKHAREGTKNKEKREGKRDKKAKRSAGNVKVSKKKQAVRVLVKGKGKADEKKKSHKKKPTGGGPKEKGTSGKRKAKVQEKAEKKEGTKGLKLKKGNKLEEKKRAGAFKVAPKTSKAAATPDSSPIASQSATLEACLGDKRVHPSGGKETRIQKFARYILNYIGRERTPESVIRKEMGNTPDTSKALRMLVSDKKVNRRGTGGRPDPFIYKITKKGLTHLEAVHAAFGSMPTQTYHPSAAATPRPPPAADVPETPTGAAHHAPRLVSPGSQEP</sequence>
<feature type="compositionally biased region" description="Basic residues" evidence="1">
    <location>
        <begin position="405"/>
        <end position="419"/>
    </location>
</feature>
<feature type="compositionally biased region" description="Acidic residues" evidence="1">
    <location>
        <begin position="104"/>
        <end position="113"/>
    </location>
</feature>
<dbReference type="AlphaFoldDB" id="A0A1Y1HT77"/>
<protein>
    <recommendedName>
        <fullName evidence="2">HTH three-helical bundle domain-containing protein</fullName>
    </recommendedName>
</protein>
<dbReference type="EMBL" id="DF237002">
    <property type="protein sequence ID" value="GAQ80399.1"/>
    <property type="molecule type" value="Genomic_DNA"/>
</dbReference>
<gene>
    <name evidence="3" type="ORF">KFL_000530260</name>
</gene>
<feature type="region of interest" description="Disordered" evidence="1">
    <location>
        <begin position="220"/>
        <end position="502"/>
    </location>
</feature>
<dbReference type="InterPro" id="IPR057523">
    <property type="entry name" value="HTH_74"/>
</dbReference>
<feature type="compositionally biased region" description="Basic and acidic residues" evidence="1">
    <location>
        <begin position="377"/>
        <end position="392"/>
    </location>
</feature>
<feature type="compositionally biased region" description="Basic and acidic residues" evidence="1">
    <location>
        <begin position="333"/>
        <end position="346"/>
    </location>
</feature>
<reference evidence="3 4" key="1">
    <citation type="journal article" date="2014" name="Nat. Commun.">
        <title>Klebsormidium flaccidum genome reveals primary factors for plant terrestrial adaptation.</title>
        <authorList>
            <person name="Hori K."/>
            <person name="Maruyama F."/>
            <person name="Fujisawa T."/>
            <person name="Togashi T."/>
            <person name="Yamamoto N."/>
            <person name="Seo M."/>
            <person name="Sato S."/>
            <person name="Yamada T."/>
            <person name="Mori H."/>
            <person name="Tajima N."/>
            <person name="Moriyama T."/>
            <person name="Ikeuchi M."/>
            <person name="Watanabe M."/>
            <person name="Wada H."/>
            <person name="Kobayashi K."/>
            <person name="Saito M."/>
            <person name="Masuda T."/>
            <person name="Sasaki-Sekimoto Y."/>
            <person name="Mashiguchi K."/>
            <person name="Awai K."/>
            <person name="Shimojima M."/>
            <person name="Masuda S."/>
            <person name="Iwai M."/>
            <person name="Nobusawa T."/>
            <person name="Narise T."/>
            <person name="Kondo S."/>
            <person name="Saito H."/>
            <person name="Sato R."/>
            <person name="Murakawa M."/>
            <person name="Ihara Y."/>
            <person name="Oshima-Yamada Y."/>
            <person name="Ohtaka K."/>
            <person name="Satoh M."/>
            <person name="Sonobe K."/>
            <person name="Ishii M."/>
            <person name="Ohtani R."/>
            <person name="Kanamori-Sato M."/>
            <person name="Honoki R."/>
            <person name="Miyazaki D."/>
            <person name="Mochizuki H."/>
            <person name="Umetsu J."/>
            <person name="Higashi K."/>
            <person name="Shibata D."/>
            <person name="Kamiya Y."/>
            <person name="Sato N."/>
            <person name="Nakamura Y."/>
            <person name="Tabata S."/>
            <person name="Ida S."/>
            <person name="Kurokawa K."/>
            <person name="Ohta H."/>
        </authorList>
    </citation>
    <scope>NUCLEOTIDE SEQUENCE [LARGE SCALE GENOMIC DNA]</scope>
    <source>
        <strain evidence="3 4">NIES-2285</strain>
    </source>
</reference>
<evidence type="ECO:0000256" key="1">
    <source>
        <dbReference type="SAM" id="MobiDB-lite"/>
    </source>
</evidence>
<dbReference type="Pfam" id="PF25370">
    <property type="entry name" value="HTH_74"/>
    <property type="match status" value="1"/>
</dbReference>
<feature type="compositionally biased region" description="Basic and acidic residues" evidence="1">
    <location>
        <begin position="221"/>
        <end position="230"/>
    </location>
</feature>
<evidence type="ECO:0000313" key="3">
    <source>
        <dbReference type="EMBL" id="GAQ80399.1"/>
    </source>
</evidence>
<feature type="compositionally biased region" description="Basic and acidic residues" evidence="1">
    <location>
        <begin position="450"/>
        <end position="462"/>
    </location>
</feature>